<dbReference type="Proteomes" id="UP001549167">
    <property type="component" value="Unassembled WGS sequence"/>
</dbReference>
<reference evidence="1 2" key="1">
    <citation type="submission" date="2024-06" db="EMBL/GenBank/DDBJ databases">
        <title>Genomic Encyclopedia of Type Strains, Phase IV (KMG-IV): sequencing the most valuable type-strain genomes for metagenomic binning, comparative biology and taxonomic classification.</title>
        <authorList>
            <person name="Goeker M."/>
        </authorList>
    </citation>
    <scope>NUCLEOTIDE SEQUENCE [LARGE SCALE GENOMIC DNA]</scope>
    <source>
        <strain evidence="1 2">DSM 23520</strain>
    </source>
</reference>
<dbReference type="NCBIfam" id="TIGR04019">
    <property type="entry name" value="B_thiol_YtxJ"/>
    <property type="match status" value="1"/>
</dbReference>
<dbReference type="InterPro" id="IPR036249">
    <property type="entry name" value="Thioredoxin-like_sf"/>
</dbReference>
<dbReference type="Gene3D" id="3.40.30.10">
    <property type="entry name" value="Glutaredoxin"/>
    <property type="match status" value="1"/>
</dbReference>
<dbReference type="EMBL" id="JBEPMX010000002">
    <property type="protein sequence ID" value="MET3682674.1"/>
    <property type="molecule type" value="Genomic_DNA"/>
</dbReference>
<comment type="caution">
    <text evidence="1">The sequence shown here is derived from an EMBL/GenBank/DDBJ whole genome shotgun (WGS) entry which is preliminary data.</text>
</comment>
<dbReference type="Pfam" id="PF11009">
    <property type="entry name" value="BrxC"/>
    <property type="match status" value="1"/>
</dbReference>
<dbReference type="RefSeq" id="WP_354219286.1">
    <property type="nucleotide sequence ID" value="NZ_JBEPMX010000002.1"/>
</dbReference>
<gene>
    <name evidence="1" type="ORF">ABID56_000755</name>
</gene>
<keyword evidence="2" id="KW-1185">Reference proteome</keyword>
<protein>
    <submittedName>
        <fullName evidence="1">Bacillithiol system protein YtxJ</fullName>
    </submittedName>
</protein>
<dbReference type="SUPFAM" id="SSF52833">
    <property type="entry name" value="Thioredoxin-like"/>
    <property type="match status" value="1"/>
</dbReference>
<sequence>MTVKQLSAEEELNQLLSEDEAILLKHSLTCPISAQAKGHVEAFANKHDVPTYVIHIQENRDLSNEVSNQVGIKHESPQVLYLKQGDVQYHASHFDITEEQLNNVVTS</sequence>
<accession>A0ABV2KTG6</accession>
<evidence type="ECO:0000313" key="1">
    <source>
        <dbReference type="EMBL" id="MET3682674.1"/>
    </source>
</evidence>
<name>A0ABV2KTG6_9BACI</name>
<dbReference type="InterPro" id="IPR022551">
    <property type="entry name" value="BrxC"/>
</dbReference>
<organism evidence="1 2">
    <name type="scientific">Alkalibacillus flavidus</name>
    <dbReference type="NCBI Taxonomy" id="546021"/>
    <lineage>
        <taxon>Bacteria</taxon>
        <taxon>Bacillati</taxon>
        <taxon>Bacillota</taxon>
        <taxon>Bacilli</taxon>
        <taxon>Bacillales</taxon>
        <taxon>Bacillaceae</taxon>
        <taxon>Alkalibacillus</taxon>
    </lineage>
</organism>
<proteinExistence type="predicted"/>
<evidence type="ECO:0000313" key="2">
    <source>
        <dbReference type="Proteomes" id="UP001549167"/>
    </source>
</evidence>